<proteinExistence type="predicted"/>
<comment type="caution">
    <text evidence="1">The sequence shown here is derived from an EMBL/GenBank/DDBJ whole genome shotgun (WGS) entry which is preliminary data.</text>
</comment>
<dbReference type="EMBL" id="CAMPGE010021537">
    <property type="protein sequence ID" value="CAI2379681.1"/>
    <property type="molecule type" value="Genomic_DNA"/>
</dbReference>
<protein>
    <submittedName>
        <fullName evidence="1">Uncharacterized protein</fullName>
    </submittedName>
</protein>
<name>A0AAD1XW75_EUPCR</name>
<reference evidence="1" key="1">
    <citation type="submission" date="2023-07" db="EMBL/GenBank/DDBJ databases">
        <authorList>
            <consortium name="AG Swart"/>
            <person name="Singh M."/>
            <person name="Singh A."/>
            <person name="Seah K."/>
            <person name="Emmerich C."/>
        </authorList>
    </citation>
    <scope>NUCLEOTIDE SEQUENCE</scope>
    <source>
        <strain evidence="1">DP1</strain>
    </source>
</reference>
<evidence type="ECO:0000313" key="2">
    <source>
        <dbReference type="Proteomes" id="UP001295684"/>
    </source>
</evidence>
<evidence type="ECO:0000313" key="1">
    <source>
        <dbReference type="EMBL" id="CAI2379681.1"/>
    </source>
</evidence>
<organism evidence="1 2">
    <name type="scientific">Euplotes crassus</name>
    <dbReference type="NCBI Taxonomy" id="5936"/>
    <lineage>
        <taxon>Eukaryota</taxon>
        <taxon>Sar</taxon>
        <taxon>Alveolata</taxon>
        <taxon>Ciliophora</taxon>
        <taxon>Intramacronucleata</taxon>
        <taxon>Spirotrichea</taxon>
        <taxon>Hypotrichia</taxon>
        <taxon>Euplotida</taxon>
        <taxon>Euplotidae</taxon>
        <taxon>Moneuplotes</taxon>
    </lineage>
</organism>
<gene>
    <name evidence="1" type="ORF">ECRASSUSDP1_LOCUS21094</name>
</gene>
<accession>A0AAD1XW75</accession>
<dbReference type="AlphaFoldDB" id="A0AAD1XW75"/>
<sequence length="346" mass="39812">MNSRRDLIQLIQSRTNVINKISKQRNAEHASLIAHQLKNIKNNKHGISTLTKHKSAQGDTISLSTSFHNSIIKFTAGTKLKLSKVGNCANMKQFGSKMLSKTPRNNRDKGRHDHSCYNQEHRVQKAYIVRKQLHKDKSSKINFNKPASDEDLSTLISSSHIATPRTPRGKTCYTPNLKNTRGSMQCLTFRKTQVRKLWLQETAFAFERTQTGLERQLNAERKKKSWKSRNCNKYSPMFIHTVYGDQEAESRVVKTNNFVASRTRNPAKTQYSCGRITEVSSKDLNAKEPSTPCQNKITLKMKEKNLILKNPASRKARLNHHMKENKQEDKFEMTINKEVDIHFSPF</sequence>
<dbReference type="Proteomes" id="UP001295684">
    <property type="component" value="Unassembled WGS sequence"/>
</dbReference>
<keyword evidence="2" id="KW-1185">Reference proteome</keyword>